<dbReference type="SUPFAM" id="SSF89447">
    <property type="entry name" value="AbrB/MazE/MraZ-like"/>
    <property type="match status" value="1"/>
</dbReference>
<dbReference type="PROSITE" id="PS51740">
    <property type="entry name" value="SPOVT_ABRB"/>
    <property type="match status" value="1"/>
</dbReference>
<gene>
    <name evidence="3" type="ORF">CKO31_14875</name>
</gene>
<reference evidence="3 4" key="1">
    <citation type="journal article" date="2020" name="Microorganisms">
        <title>Osmotic Adaptation and Compatible Solute Biosynthesis of Phototrophic Bacteria as Revealed from Genome Analyses.</title>
        <authorList>
            <person name="Imhoff J.F."/>
            <person name="Rahn T."/>
            <person name="Kunzel S."/>
            <person name="Keller A."/>
            <person name="Neulinger S.C."/>
        </authorList>
    </citation>
    <scope>NUCLEOTIDE SEQUENCE [LARGE SCALE GENOMIC DNA]</scope>
    <source>
        <strain evidence="3 4">DSM 6210</strain>
    </source>
</reference>
<sequence>MQTSTLTSKGQVTIPADVRKRLGLHPGDRVAFVVEGDEVRLVRKENRVEAAFGICKPDRSLTTDQMDQVIRDRAGR</sequence>
<keyword evidence="4" id="KW-1185">Reference proteome</keyword>
<dbReference type="InterPro" id="IPR037914">
    <property type="entry name" value="SpoVT-AbrB_sf"/>
</dbReference>
<feature type="domain" description="SpoVT-AbrB" evidence="2">
    <location>
        <begin position="1"/>
        <end position="46"/>
    </location>
</feature>
<protein>
    <submittedName>
        <fullName evidence="3">AbrB/MazE/SpoVT family DNA-binding domain-containing protein</fullName>
    </submittedName>
</protein>
<dbReference type="EMBL" id="NRRV01000037">
    <property type="protein sequence ID" value="MBK1631996.1"/>
    <property type="molecule type" value="Genomic_DNA"/>
</dbReference>
<dbReference type="Proteomes" id="UP000748752">
    <property type="component" value="Unassembled WGS sequence"/>
</dbReference>
<dbReference type="Gene3D" id="2.10.260.10">
    <property type="match status" value="1"/>
</dbReference>
<name>A0ABS1CJ92_9GAMM</name>
<proteinExistence type="predicted"/>
<dbReference type="NCBIfam" id="TIGR01439">
    <property type="entry name" value="lp_hng_hel_AbrB"/>
    <property type="match status" value="1"/>
</dbReference>
<evidence type="ECO:0000313" key="4">
    <source>
        <dbReference type="Proteomes" id="UP000748752"/>
    </source>
</evidence>
<accession>A0ABS1CJ92</accession>
<dbReference type="InterPro" id="IPR007159">
    <property type="entry name" value="SpoVT-AbrB_dom"/>
</dbReference>
<organism evidence="3 4">
    <name type="scientific">Thiohalocapsa halophila</name>
    <dbReference type="NCBI Taxonomy" id="69359"/>
    <lineage>
        <taxon>Bacteria</taxon>
        <taxon>Pseudomonadati</taxon>
        <taxon>Pseudomonadota</taxon>
        <taxon>Gammaproteobacteria</taxon>
        <taxon>Chromatiales</taxon>
        <taxon>Chromatiaceae</taxon>
        <taxon>Thiohalocapsa</taxon>
    </lineage>
</organism>
<dbReference type="GO" id="GO:0003677">
    <property type="term" value="F:DNA binding"/>
    <property type="evidence" value="ECO:0007669"/>
    <property type="project" value="UniProtKB-KW"/>
</dbReference>
<dbReference type="Pfam" id="PF04014">
    <property type="entry name" value="MazE_antitoxin"/>
    <property type="match status" value="1"/>
</dbReference>
<evidence type="ECO:0000313" key="3">
    <source>
        <dbReference type="EMBL" id="MBK1631996.1"/>
    </source>
</evidence>
<keyword evidence="1 3" id="KW-0238">DNA-binding</keyword>
<evidence type="ECO:0000259" key="2">
    <source>
        <dbReference type="PROSITE" id="PS51740"/>
    </source>
</evidence>
<dbReference type="RefSeq" id="WP_200239119.1">
    <property type="nucleotide sequence ID" value="NZ_NRRV01000037.1"/>
</dbReference>
<evidence type="ECO:0000256" key="1">
    <source>
        <dbReference type="PROSITE-ProRule" id="PRU01076"/>
    </source>
</evidence>
<comment type="caution">
    <text evidence="3">The sequence shown here is derived from an EMBL/GenBank/DDBJ whole genome shotgun (WGS) entry which is preliminary data.</text>
</comment>
<dbReference type="SMART" id="SM00966">
    <property type="entry name" value="SpoVT_AbrB"/>
    <property type="match status" value="1"/>
</dbReference>